<evidence type="ECO:0000256" key="5">
    <source>
        <dbReference type="ARBA" id="ARBA00023180"/>
    </source>
</evidence>
<dbReference type="GO" id="GO:0005764">
    <property type="term" value="C:lysosome"/>
    <property type="evidence" value="ECO:0007669"/>
    <property type="project" value="TreeGrafter"/>
</dbReference>
<sequence length="477" mass="52994">LGRVLRKTKERVRKIQNEKVKKQVLVPGLSVFVLLKPQPTSDTCPFFLCFVPNSLLLLAPFLLPAPFLPPCSSSLLLGHHADMAEDHGALLVTLEHRFYGDSINEDGLKTENLRHLSSQQALADIAVFHQYISDRFDLSEKNTWISFGGSYAGALSAWLRGKFPHLVYGSVASSAPVKATLDFSAYNQVVGLSLTDVDVGGSEKCVSDIREAFVDVEAALLAGNTTEVERDFFCCKPPVELEDQLELMQSLADIIMGTVQYNEEGGVMTIDKLCDIMTNETGAYEEETKAYDRLIKLVKIYRVTGGDPCLEVSHGKTLEDLGNTDLESAGNSERAWYYQACTEFGFFQTCEDASCPFSQTLSLHSQTDLCSELFDVPRHSLPGRIAFTNKYYGETHPHTDRVLYVNGDIDPWHKLSVLEEDLNKGSKDMAVFIKGTAHCADMSSERAADRPALKLARKAIERQVAMWLKEAAWELMG</sequence>
<dbReference type="Proteomes" id="UP000265140">
    <property type="component" value="Chromosome 1"/>
</dbReference>
<reference evidence="7 8" key="1">
    <citation type="submission" date="2020-02" db="EMBL/GenBank/DDBJ databases">
        <title>Esox lucius (northern pike) genome, fEsoLuc1, primary haplotype.</title>
        <authorList>
            <person name="Myers G."/>
            <person name="Karagic N."/>
            <person name="Meyer A."/>
            <person name="Pippel M."/>
            <person name="Reichard M."/>
            <person name="Winkler S."/>
            <person name="Tracey A."/>
            <person name="Sims Y."/>
            <person name="Howe K."/>
            <person name="Rhie A."/>
            <person name="Formenti G."/>
            <person name="Durbin R."/>
            <person name="Fedrigo O."/>
            <person name="Jarvis E.D."/>
        </authorList>
    </citation>
    <scope>NUCLEOTIDE SEQUENCE [LARGE SCALE GENOMIC DNA]</scope>
</reference>
<dbReference type="PANTHER" id="PTHR11010:SF11">
    <property type="entry name" value="THYMUS-SPECIFIC SERINE PROTEASE"/>
    <property type="match status" value="1"/>
</dbReference>
<comment type="similarity">
    <text evidence="1">Belongs to the peptidase S28 family.</text>
</comment>
<keyword evidence="6" id="KW-0472">Membrane</keyword>
<dbReference type="Gene3D" id="1.20.120.980">
    <property type="entry name" value="Serine carboxypeptidase S28, SKS domain"/>
    <property type="match status" value="1"/>
</dbReference>
<dbReference type="AlphaFoldDB" id="A0AAY5KRD0"/>
<dbReference type="Pfam" id="PF05577">
    <property type="entry name" value="Peptidase_S28"/>
    <property type="match status" value="1"/>
</dbReference>
<keyword evidence="5" id="KW-0325">Glycoprotein</keyword>
<reference evidence="7" key="2">
    <citation type="submission" date="2025-08" db="UniProtKB">
        <authorList>
            <consortium name="Ensembl"/>
        </authorList>
    </citation>
    <scope>IDENTIFICATION</scope>
</reference>
<feature type="transmembrane region" description="Helical" evidence="6">
    <location>
        <begin position="44"/>
        <end position="63"/>
    </location>
</feature>
<name>A0AAY5KRD0_ESOLU</name>
<dbReference type="GO" id="GO:0008239">
    <property type="term" value="F:dipeptidyl-peptidase activity"/>
    <property type="evidence" value="ECO:0007669"/>
    <property type="project" value="TreeGrafter"/>
</dbReference>
<dbReference type="GO" id="GO:0070008">
    <property type="term" value="F:serine-type exopeptidase activity"/>
    <property type="evidence" value="ECO:0007669"/>
    <property type="project" value="InterPro"/>
</dbReference>
<evidence type="ECO:0000256" key="3">
    <source>
        <dbReference type="ARBA" id="ARBA00022729"/>
    </source>
</evidence>
<evidence type="ECO:0000256" key="4">
    <source>
        <dbReference type="ARBA" id="ARBA00022801"/>
    </source>
</evidence>
<keyword evidence="4" id="KW-0378">Hydrolase</keyword>
<dbReference type="GeneTree" id="ENSGT00940000160281"/>
<proteinExistence type="inferred from homology"/>
<dbReference type="Ensembl" id="ENSELUT00000105893.1">
    <property type="protein sequence ID" value="ENSELUP00000090850.1"/>
    <property type="gene ID" value="ENSELUG00000019928.3"/>
</dbReference>
<dbReference type="InterPro" id="IPR008758">
    <property type="entry name" value="Peptidase_S28"/>
</dbReference>
<keyword evidence="6" id="KW-1133">Transmembrane helix</keyword>
<evidence type="ECO:0008006" key="9">
    <source>
        <dbReference type="Google" id="ProtNLM"/>
    </source>
</evidence>
<evidence type="ECO:0000256" key="2">
    <source>
        <dbReference type="ARBA" id="ARBA00022670"/>
    </source>
</evidence>
<dbReference type="PANTHER" id="PTHR11010">
    <property type="entry name" value="PROTEASE S28 PRO-X CARBOXYPEPTIDASE-RELATED"/>
    <property type="match status" value="1"/>
</dbReference>
<dbReference type="GO" id="GO:0005768">
    <property type="term" value="C:endosome"/>
    <property type="evidence" value="ECO:0007669"/>
    <property type="project" value="TreeGrafter"/>
</dbReference>
<dbReference type="InterPro" id="IPR042269">
    <property type="entry name" value="Ser_carbopepase_S28_SKS"/>
</dbReference>
<keyword evidence="2" id="KW-0645">Protease</keyword>
<organism evidence="7 8">
    <name type="scientific">Esox lucius</name>
    <name type="common">Northern pike</name>
    <dbReference type="NCBI Taxonomy" id="8010"/>
    <lineage>
        <taxon>Eukaryota</taxon>
        <taxon>Metazoa</taxon>
        <taxon>Chordata</taxon>
        <taxon>Craniata</taxon>
        <taxon>Vertebrata</taxon>
        <taxon>Euteleostomi</taxon>
        <taxon>Actinopterygii</taxon>
        <taxon>Neopterygii</taxon>
        <taxon>Teleostei</taxon>
        <taxon>Protacanthopterygii</taxon>
        <taxon>Esociformes</taxon>
        <taxon>Esocidae</taxon>
        <taxon>Esox</taxon>
    </lineage>
</organism>
<evidence type="ECO:0000313" key="7">
    <source>
        <dbReference type="Ensembl" id="ENSELUP00000090850.1"/>
    </source>
</evidence>
<dbReference type="InterPro" id="IPR029058">
    <property type="entry name" value="AB_hydrolase_fold"/>
</dbReference>
<keyword evidence="3" id="KW-0732">Signal</keyword>
<dbReference type="GO" id="GO:0006508">
    <property type="term" value="P:proteolysis"/>
    <property type="evidence" value="ECO:0007669"/>
    <property type="project" value="UniProtKB-KW"/>
</dbReference>
<protein>
    <recommendedName>
        <fullName evidence="9">Serine protease 16</fullName>
    </recommendedName>
</protein>
<evidence type="ECO:0000313" key="8">
    <source>
        <dbReference type="Proteomes" id="UP000265140"/>
    </source>
</evidence>
<evidence type="ECO:0000256" key="6">
    <source>
        <dbReference type="SAM" id="Phobius"/>
    </source>
</evidence>
<evidence type="ECO:0000256" key="1">
    <source>
        <dbReference type="ARBA" id="ARBA00011079"/>
    </source>
</evidence>
<keyword evidence="8" id="KW-1185">Reference proteome</keyword>
<dbReference type="Gene3D" id="3.40.50.1820">
    <property type="entry name" value="alpha/beta hydrolase"/>
    <property type="match status" value="1"/>
</dbReference>
<keyword evidence="6" id="KW-0812">Transmembrane</keyword>
<dbReference type="SUPFAM" id="SSF53474">
    <property type="entry name" value="alpha/beta-Hydrolases"/>
    <property type="match status" value="1"/>
</dbReference>
<reference evidence="7" key="3">
    <citation type="submission" date="2025-09" db="UniProtKB">
        <authorList>
            <consortium name="Ensembl"/>
        </authorList>
    </citation>
    <scope>IDENTIFICATION</scope>
</reference>
<accession>A0AAY5KRD0</accession>